<dbReference type="EMBL" id="DYZL01000156">
    <property type="protein sequence ID" value="HJH43595.1"/>
    <property type="molecule type" value="Genomic_DNA"/>
</dbReference>
<proteinExistence type="predicted"/>
<reference evidence="3 4" key="1">
    <citation type="journal article" date="2018" name="Int. J. Syst. Evol. Microbiol.">
        <title>Rubneribacter badeniensis gen. nov., sp. nov. and Enteroscipio rubneri gen. nov., sp. nov., new members of the Eggerthellaceae isolated from human faeces.</title>
        <authorList>
            <person name="Danylec N."/>
            <person name="Gobl A."/>
            <person name="Stoll D.A."/>
            <person name="Hetzer B."/>
            <person name="Kulling S.E."/>
            <person name="Huch M."/>
        </authorList>
    </citation>
    <scope>NUCLEOTIDE SEQUENCE [LARGE SCALE GENOMIC DNA]</scope>
    <source>
        <strain evidence="3 4">ResAG-85</strain>
    </source>
</reference>
<feature type="coiled-coil region" evidence="1">
    <location>
        <begin position="48"/>
        <end position="75"/>
    </location>
</feature>
<dbReference type="Proteomes" id="UP000236488">
    <property type="component" value="Unassembled WGS sequence"/>
</dbReference>
<gene>
    <name evidence="3" type="ORF">C2L80_02620</name>
    <name evidence="2" type="ORF">K8V16_07340</name>
</gene>
<evidence type="ECO:0000313" key="3">
    <source>
        <dbReference type="EMBL" id="PNV66198.1"/>
    </source>
</evidence>
<dbReference type="EMBL" id="PPEL01000006">
    <property type="protein sequence ID" value="PNV66198.1"/>
    <property type="molecule type" value="Genomic_DNA"/>
</dbReference>
<keyword evidence="1" id="KW-0175">Coiled coil</keyword>
<evidence type="ECO:0000256" key="1">
    <source>
        <dbReference type="SAM" id="Coils"/>
    </source>
</evidence>
<name>A0A2K2U7M6_9ACTN</name>
<organism evidence="3 4">
    <name type="scientific">Rubneribacter badeniensis</name>
    <dbReference type="NCBI Taxonomy" id="2070688"/>
    <lineage>
        <taxon>Bacteria</taxon>
        <taxon>Bacillati</taxon>
        <taxon>Actinomycetota</taxon>
        <taxon>Coriobacteriia</taxon>
        <taxon>Eggerthellales</taxon>
        <taxon>Eggerthellaceae</taxon>
        <taxon>Rubneribacter</taxon>
    </lineage>
</organism>
<comment type="caution">
    <text evidence="3">The sequence shown here is derived from an EMBL/GenBank/DDBJ whole genome shotgun (WGS) entry which is preliminary data.</text>
</comment>
<accession>A0A2K2U7M6</accession>
<dbReference type="AlphaFoldDB" id="A0A2K2U7M6"/>
<reference evidence="2" key="2">
    <citation type="journal article" date="2021" name="PeerJ">
        <title>Extensive microbial diversity within the chicken gut microbiome revealed by metagenomics and culture.</title>
        <authorList>
            <person name="Gilroy R."/>
            <person name="Ravi A."/>
            <person name="Getino M."/>
            <person name="Pursley I."/>
            <person name="Horton D.L."/>
            <person name="Alikhan N.F."/>
            <person name="Baker D."/>
            <person name="Gharbi K."/>
            <person name="Hall N."/>
            <person name="Watson M."/>
            <person name="Adriaenssens E.M."/>
            <person name="Foster-Nyarko E."/>
            <person name="Jarju S."/>
            <person name="Secka A."/>
            <person name="Antonio M."/>
            <person name="Oren A."/>
            <person name="Chaudhuri R.R."/>
            <person name="La Ragione R."/>
            <person name="Hildebrand F."/>
            <person name="Pallen M.J."/>
        </authorList>
    </citation>
    <scope>NUCLEOTIDE SEQUENCE</scope>
    <source>
        <strain evidence="2">USAMLcec12-2067</strain>
    </source>
</reference>
<keyword evidence="4" id="KW-1185">Reference proteome</keyword>
<reference evidence="2" key="3">
    <citation type="submission" date="2021-09" db="EMBL/GenBank/DDBJ databases">
        <authorList>
            <person name="Gilroy R."/>
        </authorList>
    </citation>
    <scope>NUCLEOTIDE SEQUENCE</scope>
    <source>
        <strain evidence="2">USAMLcec12-2067</strain>
    </source>
</reference>
<evidence type="ECO:0000313" key="4">
    <source>
        <dbReference type="Proteomes" id="UP000236488"/>
    </source>
</evidence>
<dbReference type="RefSeq" id="WP_087193518.1">
    <property type="nucleotide sequence ID" value="NZ_PPEL01000006.1"/>
</dbReference>
<protein>
    <submittedName>
        <fullName evidence="3">Dynein gamma chain protein</fullName>
    </submittedName>
</protein>
<evidence type="ECO:0000313" key="2">
    <source>
        <dbReference type="EMBL" id="HJH43595.1"/>
    </source>
</evidence>
<sequence>MCTNGINTGQFEQMIEQIDDHVKLERRWAHNLAHQAGDAGFSTVCEKLHAAQALLDEVRAALDEAKDALEDDAAAGANVTVSLV</sequence>
<dbReference type="Proteomes" id="UP000789325">
    <property type="component" value="Unassembled WGS sequence"/>
</dbReference>